<organism evidence="1 2">
    <name type="scientific">Phytophthora rubi</name>
    <dbReference type="NCBI Taxonomy" id="129364"/>
    <lineage>
        <taxon>Eukaryota</taxon>
        <taxon>Sar</taxon>
        <taxon>Stramenopiles</taxon>
        <taxon>Oomycota</taxon>
        <taxon>Peronosporomycetes</taxon>
        <taxon>Peronosporales</taxon>
        <taxon>Peronosporaceae</taxon>
        <taxon>Phytophthora</taxon>
    </lineage>
</organism>
<name>A0A6A3MB82_9STRA</name>
<evidence type="ECO:0000313" key="1">
    <source>
        <dbReference type="EMBL" id="KAE9025493.1"/>
    </source>
</evidence>
<gene>
    <name evidence="1" type="ORF">PR002_g11182</name>
</gene>
<proteinExistence type="predicted"/>
<dbReference type="AlphaFoldDB" id="A0A6A3MB82"/>
<dbReference type="EMBL" id="QXFU01000660">
    <property type="protein sequence ID" value="KAE9025493.1"/>
    <property type="molecule type" value="Genomic_DNA"/>
</dbReference>
<comment type="caution">
    <text evidence="1">The sequence shown here is derived from an EMBL/GenBank/DDBJ whole genome shotgun (WGS) entry which is preliminary data.</text>
</comment>
<sequence length="41" mass="4504">MPGLEEARLAELDVDFTDSKLGEEQRVLMADLLGAFRGNVP</sequence>
<dbReference type="Proteomes" id="UP000435112">
    <property type="component" value="Unassembled WGS sequence"/>
</dbReference>
<protein>
    <submittedName>
        <fullName evidence="1">Uncharacterized protein</fullName>
    </submittedName>
</protein>
<reference evidence="1 2" key="1">
    <citation type="submission" date="2018-09" db="EMBL/GenBank/DDBJ databases">
        <title>Genomic investigation of the strawberry pathogen Phytophthora fragariae indicates pathogenicity is determined by transcriptional variation in three key races.</title>
        <authorList>
            <person name="Adams T.M."/>
            <person name="Armitage A.D."/>
            <person name="Sobczyk M.K."/>
            <person name="Bates H.J."/>
            <person name="Dunwell J.M."/>
            <person name="Nellist C.F."/>
            <person name="Harrison R.J."/>
        </authorList>
    </citation>
    <scope>NUCLEOTIDE SEQUENCE [LARGE SCALE GENOMIC DNA]</scope>
    <source>
        <strain evidence="1 2">SCRP324</strain>
    </source>
</reference>
<accession>A0A6A3MB82</accession>
<evidence type="ECO:0000313" key="2">
    <source>
        <dbReference type="Proteomes" id="UP000435112"/>
    </source>
</evidence>
<dbReference type="OrthoDB" id="420169at2759"/>